<evidence type="ECO:0000256" key="12">
    <source>
        <dbReference type="RuleBase" id="RU363038"/>
    </source>
</evidence>
<name>A0A7M2WSI2_9BACT</name>
<dbReference type="PROSITE" id="PS00178">
    <property type="entry name" value="AA_TRNA_LIGASE_I"/>
    <property type="match status" value="1"/>
</dbReference>
<evidence type="ECO:0000256" key="3">
    <source>
        <dbReference type="ARBA" id="ARBA00011245"/>
    </source>
</evidence>
<comment type="subcellular location">
    <subcellularLocation>
        <location evidence="1 11">Cytoplasm</location>
    </subcellularLocation>
</comment>
<comment type="similarity">
    <text evidence="2 11 12">Belongs to the class-I aminoacyl-tRNA synthetase family.</text>
</comment>
<dbReference type="SMART" id="SM00836">
    <property type="entry name" value="DALR_1"/>
    <property type="match status" value="1"/>
</dbReference>
<evidence type="ECO:0000313" key="15">
    <source>
        <dbReference type="EMBL" id="QOV88142.1"/>
    </source>
</evidence>
<feature type="short sequence motif" description="'HIGH' region" evidence="11">
    <location>
        <begin position="138"/>
        <end position="148"/>
    </location>
</feature>
<dbReference type="SUPFAM" id="SSF55190">
    <property type="entry name" value="Arginyl-tRNA synthetase (ArgRS), N-terminal 'additional' domain"/>
    <property type="match status" value="1"/>
</dbReference>
<dbReference type="PRINTS" id="PR01038">
    <property type="entry name" value="TRNASYNTHARG"/>
</dbReference>
<dbReference type="InterPro" id="IPR009080">
    <property type="entry name" value="tRNAsynth_Ia_anticodon-bd"/>
</dbReference>
<evidence type="ECO:0000256" key="5">
    <source>
        <dbReference type="ARBA" id="ARBA00022598"/>
    </source>
</evidence>
<dbReference type="InterPro" id="IPR001278">
    <property type="entry name" value="Arg-tRNA-ligase"/>
</dbReference>
<dbReference type="RefSeq" id="WP_206291111.1">
    <property type="nucleotide sequence ID" value="NZ_CP063458.1"/>
</dbReference>
<dbReference type="InterPro" id="IPR035684">
    <property type="entry name" value="ArgRS_core"/>
</dbReference>
<dbReference type="Pfam" id="PF00750">
    <property type="entry name" value="tRNA-synt_1d"/>
    <property type="match status" value="1"/>
</dbReference>
<dbReference type="FunFam" id="3.30.1360.70:FF:000002">
    <property type="entry name" value="arginine--tRNA ligase, cytoplasmic"/>
    <property type="match status" value="1"/>
</dbReference>
<dbReference type="GO" id="GO:0006420">
    <property type="term" value="P:arginyl-tRNA aminoacylation"/>
    <property type="evidence" value="ECO:0007669"/>
    <property type="project" value="UniProtKB-UniRule"/>
</dbReference>
<dbReference type="FunFam" id="1.10.730.10:FF:000008">
    <property type="entry name" value="Arginine--tRNA ligase"/>
    <property type="match status" value="1"/>
</dbReference>
<dbReference type="InterPro" id="IPR001412">
    <property type="entry name" value="aa-tRNA-synth_I_CS"/>
</dbReference>
<dbReference type="KEGG" id="hbs:IPV69_18005"/>
<evidence type="ECO:0000259" key="14">
    <source>
        <dbReference type="SMART" id="SM01016"/>
    </source>
</evidence>
<dbReference type="GO" id="GO:0004814">
    <property type="term" value="F:arginine-tRNA ligase activity"/>
    <property type="evidence" value="ECO:0007669"/>
    <property type="project" value="UniProtKB-UniRule"/>
</dbReference>
<dbReference type="InterPro" id="IPR008909">
    <property type="entry name" value="DALR_anticod-bd"/>
</dbReference>
<reference evidence="15 16" key="1">
    <citation type="submission" date="2020-10" db="EMBL/GenBank/DDBJ databases">
        <title>Wide distribution of Phycisphaera-like planctomycetes from WD2101 soil group in peatlands and genome analysis of the first cultivated representative.</title>
        <authorList>
            <person name="Dedysh S.N."/>
            <person name="Beletsky A.V."/>
            <person name="Ivanova A."/>
            <person name="Kulichevskaya I.S."/>
            <person name="Suzina N.E."/>
            <person name="Philippov D.A."/>
            <person name="Rakitin A.L."/>
            <person name="Mardanov A.V."/>
            <person name="Ravin N.V."/>
        </authorList>
    </citation>
    <scope>NUCLEOTIDE SEQUENCE [LARGE SCALE GENOMIC DNA]</scope>
    <source>
        <strain evidence="15 16">M1803</strain>
    </source>
</reference>
<feature type="domain" description="DALR anticodon binding" evidence="13">
    <location>
        <begin position="472"/>
        <end position="591"/>
    </location>
</feature>
<dbReference type="HAMAP" id="MF_00123">
    <property type="entry name" value="Arg_tRNA_synth"/>
    <property type="match status" value="1"/>
</dbReference>
<evidence type="ECO:0000256" key="11">
    <source>
        <dbReference type="HAMAP-Rule" id="MF_00123"/>
    </source>
</evidence>
<dbReference type="PANTHER" id="PTHR11956">
    <property type="entry name" value="ARGINYL-TRNA SYNTHETASE"/>
    <property type="match status" value="1"/>
</dbReference>
<keyword evidence="7 11" id="KW-0067">ATP-binding</keyword>
<protein>
    <recommendedName>
        <fullName evidence="11">Arginine--tRNA ligase</fullName>
        <ecNumber evidence="11">6.1.1.19</ecNumber>
    </recommendedName>
    <alternativeName>
        <fullName evidence="11">Arginyl-tRNA synthetase</fullName>
        <shortName evidence="11">ArgRS</shortName>
    </alternativeName>
</protein>
<comment type="subunit">
    <text evidence="3 11">Monomer.</text>
</comment>
<evidence type="ECO:0000256" key="4">
    <source>
        <dbReference type="ARBA" id="ARBA00022490"/>
    </source>
</evidence>
<dbReference type="Gene3D" id="3.30.1360.70">
    <property type="entry name" value="Arginyl tRNA synthetase N-terminal domain"/>
    <property type="match status" value="1"/>
</dbReference>
<organism evidence="15 16">
    <name type="scientific">Humisphaera borealis</name>
    <dbReference type="NCBI Taxonomy" id="2807512"/>
    <lineage>
        <taxon>Bacteria</taxon>
        <taxon>Pseudomonadati</taxon>
        <taxon>Planctomycetota</taxon>
        <taxon>Phycisphaerae</taxon>
        <taxon>Tepidisphaerales</taxon>
        <taxon>Tepidisphaeraceae</taxon>
        <taxon>Humisphaera</taxon>
    </lineage>
</organism>
<dbReference type="Gene3D" id="3.40.50.620">
    <property type="entry name" value="HUPs"/>
    <property type="match status" value="1"/>
</dbReference>
<dbReference type="InterPro" id="IPR005148">
    <property type="entry name" value="Arg-tRNA-synth_N"/>
</dbReference>
<dbReference type="Gene3D" id="1.10.730.10">
    <property type="entry name" value="Isoleucyl-tRNA Synthetase, Domain 1"/>
    <property type="match status" value="1"/>
</dbReference>
<dbReference type="SUPFAM" id="SSF47323">
    <property type="entry name" value="Anticodon-binding domain of a subclass of class I aminoacyl-tRNA synthetases"/>
    <property type="match status" value="1"/>
</dbReference>
<evidence type="ECO:0000256" key="2">
    <source>
        <dbReference type="ARBA" id="ARBA00005594"/>
    </source>
</evidence>
<dbReference type="NCBIfam" id="TIGR00456">
    <property type="entry name" value="argS"/>
    <property type="match status" value="1"/>
</dbReference>
<dbReference type="GO" id="GO:0005737">
    <property type="term" value="C:cytoplasm"/>
    <property type="evidence" value="ECO:0007669"/>
    <property type="project" value="UniProtKB-SubCell"/>
</dbReference>
<dbReference type="EMBL" id="CP063458">
    <property type="protein sequence ID" value="QOV88142.1"/>
    <property type="molecule type" value="Genomic_DNA"/>
</dbReference>
<dbReference type="AlphaFoldDB" id="A0A7M2WSI2"/>
<dbReference type="CDD" id="cd00671">
    <property type="entry name" value="ArgRS_core"/>
    <property type="match status" value="1"/>
</dbReference>
<evidence type="ECO:0000256" key="1">
    <source>
        <dbReference type="ARBA" id="ARBA00004496"/>
    </source>
</evidence>
<dbReference type="InterPro" id="IPR036695">
    <property type="entry name" value="Arg-tRNA-synth_N_sf"/>
</dbReference>
<dbReference type="FunFam" id="3.40.50.620:FF:000030">
    <property type="entry name" value="Arginine--tRNA ligase"/>
    <property type="match status" value="1"/>
</dbReference>
<dbReference type="Proteomes" id="UP000593765">
    <property type="component" value="Chromosome"/>
</dbReference>
<gene>
    <name evidence="11 15" type="primary">argS</name>
    <name evidence="15" type="ORF">IPV69_18005</name>
</gene>
<keyword evidence="8 11" id="KW-0648">Protein biosynthesis</keyword>
<dbReference type="EC" id="6.1.1.19" evidence="11"/>
<evidence type="ECO:0000313" key="16">
    <source>
        <dbReference type="Proteomes" id="UP000593765"/>
    </source>
</evidence>
<dbReference type="InterPro" id="IPR014729">
    <property type="entry name" value="Rossmann-like_a/b/a_fold"/>
</dbReference>
<dbReference type="CDD" id="cd07956">
    <property type="entry name" value="Anticodon_Ia_Arg"/>
    <property type="match status" value="1"/>
</dbReference>
<dbReference type="Pfam" id="PF03485">
    <property type="entry name" value="Arg_tRNA_synt_N"/>
    <property type="match status" value="1"/>
</dbReference>
<dbReference type="GO" id="GO:0005524">
    <property type="term" value="F:ATP binding"/>
    <property type="evidence" value="ECO:0007669"/>
    <property type="project" value="UniProtKB-UniRule"/>
</dbReference>
<keyword evidence="5 11" id="KW-0436">Ligase</keyword>
<dbReference type="PANTHER" id="PTHR11956:SF5">
    <property type="entry name" value="ARGININE--TRNA LIGASE, CYTOPLASMIC"/>
    <property type="match status" value="1"/>
</dbReference>
<evidence type="ECO:0000256" key="7">
    <source>
        <dbReference type="ARBA" id="ARBA00022840"/>
    </source>
</evidence>
<evidence type="ECO:0000256" key="8">
    <source>
        <dbReference type="ARBA" id="ARBA00022917"/>
    </source>
</evidence>
<dbReference type="SUPFAM" id="SSF52374">
    <property type="entry name" value="Nucleotidylyl transferase"/>
    <property type="match status" value="1"/>
</dbReference>
<keyword evidence="16" id="KW-1185">Reference proteome</keyword>
<evidence type="ECO:0000256" key="10">
    <source>
        <dbReference type="ARBA" id="ARBA00049339"/>
    </source>
</evidence>
<keyword evidence="9 11" id="KW-0030">Aminoacyl-tRNA synthetase</keyword>
<feature type="domain" description="Arginyl tRNA synthetase N-terminal" evidence="14">
    <location>
        <begin position="6"/>
        <end position="102"/>
    </location>
</feature>
<keyword evidence="4 11" id="KW-0963">Cytoplasm</keyword>
<dbReference type="SMART" id="SM01016">
    <property type="entry name" value="Arg_tRNA_synt_N"/>
    <property type="match status" value="1"/>
</dbReference>
<proteinExistence type="inferred from homology"/>
<accession>A0A7M2WSI2</accession>
<evidence type="ECO:0000256" key="6">
    <source>
        <dbReference type="ARBA" id="ARBA00022741"/>
    </source>
</evidence>
<keyword evidence="6 11" id="KW-0547">Nucleotide-binding</keyword>
<dbReference type="Pfam" id="PF05746">
    <property type="entry name" value="DALR_1"/>
    <property type="match status" value="1"/>
</dbReference>
<evidence type="ECO:0000259" key="13">
    <source>
        <dbReference type="SMART" id="SM00836"/>
    </source>
</evidence>
<comment type="catalytic activity">
    <reaction evidence="10 11">
        <text>tRNA(Arg) + L-arginine + ATP = L-arginyl-tRNA(Arg) + AMP + diphosphate</text>
        <dbReference type="Rhea" id="RHEA:20301"/>
        <dbReference type="Rhea" id="RHEA-COMP:9658"/>
        <dbReference type="Rhea" id="RHEA-COMP:9673"/>
        <dbReference type="ChEBI" id="CHEBI:30616"/>
        <dbReference type="ChEBI" id="CHEBI:32682"/>
        <dbReference type="ChEBI" id="CHEBI:33019"/>
        <dbReference type="ChEBI" id="CHEBI:78442"/>
        <dbReference type="ChEBI" id="CHEBI:78513"/>
        <dbReference type="ChEBI" id="CHEBI:456215"/>
        <dbReference type="EC" id="6.1.1.19"/>
    </reaction>
</comment>
<sequence length="591" mass="64611">MKTISEQISNAFKAAIAAAFSPTLDGIDIDPLVSPSANEKFGDYQSNAAMGLAKTLAEKAGEKTNPRAVAEQIIAKLNVGGMSDTPPDKSWIAGPGFINVKLSPKWLAEQLSLAGKTDRLGVEPVAKPQTVVIDYSGPNIAKELHVGHLRSTILGDAATRVLTFQGHKVIRQNHVGDWGTQFGMLIANLQDKQSAGGETKLSDLEAFYVEAKKRFDVEVPFQERARLNVVKLQSGDADALAMWRMLVDKTREHYLPIYRRLGVLLTPDDERGESFYNTRLAAVVEELKSRQIAVESEGATAVFVEGFKTPLIIEKSGGGFLYGTTDLAAAKYRITELKADRVVYFVDARQSQHFAQVFATVKKAGWGDNVSMEHAAFGTMLGPDGTPFKTKTGGTVKLKDLLDEAEQRAFDLAKQKAAEREESPTDEQLKAIAHTVGIGGVKYSDLSKDRVSDYVFSFDAMLAMDGNTAPYMQYAYARVRSIFRRAAERGITFGDGATTTIALDAPQELALAKQILRFGEVVEQVGRELKPHVLCAYLYDLAGRYSSFYEACPVLTSEEPMRSSRLALANLTAKVLAKGLDLLGIEHPDQM</sequence>
<evidence type="ECO:0000256" key="9">
    <source>
        <dbReference type="ARBA" id="ARBA00023146"/>
    </source>
</evidence>